<reference evidence="2" key="1">
    <citation type="journal article" date="2020" name="Stud. Mycol.">
        <title>101 Dothideomycetes genomes: a test case for predicting lifestyles and emergence of pathogens.</title>
        <authorList>
            <person name="Haridas S."/>
            <person name="Albert R."/>
            <person name="Binder M."/>
            <person name="Bloem J."/>
            <person name="Labutti K."/>
            <person name="Salamov A."/>
            <person name="Andreopoulos B."/>
            <person name="Baker S."/>
            <person name="Barry K."/>
            <person name="Bills G."/>
            <person name="Bluhm B."/>
            <person name="Cannon C."/>
            <person name="Castanera R."/>
            <person name="Culley D."/>
            <person name="Daum C."/>
            <person name="Ezra D."/>
            <person name="Gonzalez J."/>
            <person name="Henrissat B."/>
            <person name="Kuo A."/>
            <person name="Liang C."/>
            <person name="Lipzen A."/>
            <person name="Lutzoni F."/>
            <person name="Magnuson J."/>
            <person name="Mondo S."/>
            <person name="Nolan M."/>
            <person name="Ohm R."/>
            <person name="Pangilinan J."/>
            <person name="Park H.-J."/>
            <person name="Ramirez L."/>
            <person name="Alfaro M."/>
            <person name="Sun H."/>
            <person name="Tritt A."/>
            <person name="Yoshinaga Y."/>
            <person name="Zwiers L.-H."/>
            <person name="Turgeon B."/>
            <person name="Goodwin S."/>
            <person name="Spatafora J."/>
            <person name="Crous P."/>
            <person name="Grigoriev I."/>
        </authorList>
    </citation>
    <scope>NUCLEOTIDE SEQUENCE</scope>
    <source>
        <strain evidence="2">CBS 107.79</strain>
    </source>
</reference>
<dbReference type="AlphaFoldDB" id="A0A6A5V5Q5"/>
<feature type="non-terminal residue" evidence="2">
    <location>
        <position position="1"/>
    </location>
</feature>
<feature type="compositionally biased region" description="Basic and acidic residues" evidence="1">
    <location>
        <begin position="94"/>
        <end position="107"/>
    </location>
</feature>
<feature type="compositionally biased region" description="Polar residues" evidence="1">
    <location>
        <begin position="134"/>
        <end position="148"/>
    </location>
</feature>
<evidence type="ECO:0000313" key="2">
    <source>
        <dbReference type="EMBL" id="KAF1972551.1"/>
    </source>
</evidence>
<evidence type="ECO:0000313" key="3">
    <source>
        <dbReference type="Proteomes" id="UP000800036"/>
    </source>
</evidence>
<evidence type="ECO:0008006" key="4">
    <source>
        <dbReference type="Google" id="ProtNLM"/>
    </source>
</evidence>
<keyword evidence="3" id="KW-1185">Reference proteome</keyword>
<evidence type="ECO:0000256" key="1">
    <source>
        <dbReference type="SAM" id="MobiDB-lite"/>
    </source>
</evidence>
<name>A0A6A5V5Q5_9PLEO</name>
<dbReference type="EMBL" id="ML976686">
    <property type="protein sequence ID" value="KAF1972551.1"/>
    <property type="molecule type" value="Genomic_DNA"/>
</dbReference>
<dbReference type="Proteomes" id="UP000800036">
    <property type="component" value="Unassembled WGS sequence"/>
</dbReference>
<organism evidence="2 3">
    <name type="scientific">Bimuria novae-zelandiae CBS 107.79</name>
    <dbReference type="NCBI Taxonomy" id="1447943"/>
    <lineage>
        <taxon>Eukaryota</taxon>
        <taxon>Fungi</taxon>
        <taxon>Dikarya</taxon>
        <taxon>Ascomycota</taxon>
        <taxon>Pezizomycotina</taxon>
        <taxon>Dothideomycetes</taxon>
        <taxon>Pleosporomycetidae</taxon>
        <taxon>Pleosporales</taxon>
        <taxon>Massarineae</taxon>
        <taxon>Didymosphaeriaceae</taxon>
        <taxon>Bimuria</taxon>
    </lineage>
</organism>
<gene>
    <name evidence="2" type="ORF">BU23DRAFT_599609</name>
</gene>
<protein>
    <recommendedName>
        <fullName evidence="4">C3H1-type domain-containing protein</fullName>
    </recommendedName>
</protein>
<feature type="region of interest" description="Disordered" evidence="1">
    <location>
        <begin position="84"/>
        <end position="107"/>
    </location>
</feature>
<accession>A0A6A5V5Q5</accession>
<feature type="region of interest" description="Disordered" evidence="1">
    <location>
        <begin position="126"/>
        <end position="165"/>
    </location>
</feature>
<proteinExistence type="predicted"/>
<sequence length="228" mass="25696">MNWALNRACHHLLQSVVKAKGLQDKIDARKNTKTSDKQNADLVAEKNTLQPKINNMVEDHHKELEDLKTTHSDELAELKATHRTELEQLGTEHSNLEKKYDTKSEKQDPQLLIKLLSNYLREHGQDITAKPNGKESQALDTETTSTDGNKLEKTPHGPSSFKRGASLINDTDAKRSKGPLGSNQFSSEDEQALNDMKFCMQYLLGTCTRTSCPRLHMDRRFVDAILGS</sequence>